<evidence type="ECO:0000313" key="7">
    <source>
        <dbReference type="EMBL" id="GMJ12580.1"/>
    </source>
</evidence>
<dbReference type="PANTHER" id="PTHR21562:SF51">
    <property type="entry name" value="PECTIN ACETYLESTERASE 11"/>
    <property type="match status" value="1"/>
</dbReference>
<evidence type="ECO:0000256" key="6">
    <source>
        <dbReference type="RuleBase" id="RU363114"/>
    </source>
</evidence>
<dbReference type="GO" id="GO:0052793">
    <property type="term" value="F:pectin acetylesterase activity"/>
    <property type="evidence" value="ECO:0007669"/>
    <property type="project" value="TreeGrafter"/>
</dbReference>
<dbReference type="AlphaFoldDB" id="A0A9W7MUX7"/>
<dbReference type="Proteomes" id="UP001165190">
    <property type="component" value="Unassembled WGS sequence"/>
</dbReference>
<comment type="subcellular location">
    <subcellularLocation>
        <location evidence="2 6">Secreted</location>
        <location evidence="2 6">Cell wall</location>
    </subcellularLocation>
</comment>
<comment type="function">
    <text evidence="1 6">Hydrolyzes acetyl esters in homogalacturonan regions of pectin. In type I primary cell wall, galacturonic acid residues of pectin can be acetylated at the O-2 and O-3 positions. Decreasing the degree of acetylation of pectin gels in vitro alters their physical properties.</text>
</comment>
<evidence type="ECO:0000256" key="2">
    <source>
        <dbReference type="ARBA" id="ARBA00004191"/>
    </source>
</evidence>
<dbReference type="OrthoDB" id="2015280at2759"/>
<keyword evidence="8" id="KW-1185">Reference proteome</keyword>
<accession>A0A9W7MUX7</accession>
<dbReference type="PANTHER" id="PTHR21562">
    <property type="entry name" value="NOTUM-RELATED"/>
    <property type="match status" value="1"/>
</dbReference>
<keyword evidence="6" id="KW-0378">Hydrolase</keyword>
<keyword evidence="4 6" id="KW-0134">Cell wall</keyword>
<keyword evidence="6" id="KW-0964">Secreted</keyword>
<gene>
    <name evidence="7" type="ORF">HRI_004927200</name>
</gene>
<comment type="similarity">
    <text evidence="3 6">Belongs to the pectinacetylesterase family.</text>
</comment>
<dbReference type="EC" id="3.1.1.-" evidence="6"/>
<evidence type="ECO:0000313" key="8">
    <source>
        <dbReference type="Proteomes" id="UP001165190"/>
    </source>
</evidence>
<evidence type="ECO:0000256" key="4">
    <source>
        <dbReference type="ARBA" id="ARBA00022512"/>
    </source>
</evidence>
<keyword evidence="5 6" id="KW-0961">Cell wall biogenesis/degradation</keyword>
<proteinExistence type="inferred from homology"/>
<dbReference type="EMBL" id="BSYR01000064">
    <property type="protein sequence ID" value="GMJ12580.1"/>
    <property type="molecule type" value="Genomic_DNA"/>
</dbReference>
<sequence>MDFTSTLWQLSWHALPDEAYIWNQRWLRLCQNHHTPTRNNKKLLFTSSTKPPHRLFRSAAAQPSKQSRMISARFRQGLSLLACVLTILSLKAEGASVGITYLQDAVAKGAVCLDGSPPAYHFDKGSGTGVNNWIVHIEGGGWCEDVETCLSRKKTDLGSSKLMVKQFGFSGLLSGQQKSNPDFYNWNRIKVRYCDGSSFTGDAVDPANNLFFRGHRIFEAIVADLLAKGMKNAKNAILSGCSAGGLAAILKCDRFRDLLPATTKVKCLSDAGFFIHAKDVSGGQHIENFYSKVAKLHGSVKNLPASCTSRMGARPELCFFPQYVVQTMKTPIFFVNSAYDSWQIKNILAPSAADKSKAWKDCKLDLKKCTPAQLKVIQDFRTTFLLAINRAGVLTSPTKGMFIDSCYAHCQIGRQITWSSDSSPVVGNTKIAKAFGDWYYERSPLRKLDCPYPCNPTCPKVDSESGLDG</sequence>
<dbReference type="GO" id="GO:0009505">
    <property type="term" value="C:plant-type cell wall"/>
    <property type="evidence" value="ECO:0007669"/>
    <property type="project" value="TreeGrafter"/>
</dbReference>
<dbReference type="InterPro" id="IPR004963">
    <property type="entry name" value="PAE/NOTUM"/>
</dbReference>
<comment type="caution">
    <text evidence="7">The sequence shown here is derived from an EMBL/GenBank/DDBJ whole genome shotgun (WGS) entry which is preliminary data.</text>
</comment>
<organism evidence="7 8">
    <name type="scientific">Hibiscus trionum</name>
    <name type="common">Flower of an hour</name>
    <dbReference type="NCBI Taxonomy" id="183268"/>
    <lineage>
        <taxon>Eukaryota</taxon>
        <taxon>Viridiplantae</taxon>
        <taxon>Streptophyta</taxon>
        <taxon>Embryophyta</taxon>
        <taxon>Tracheophyta</taxon>
        <taxon>Spermatophyta</taxon>
        <taxon>Magnoliopsida</taxon>
        <taxon>eudicotyledons</taxon>
        <taxon>Gunneridae</taxon>
        <taxon>Pentapetalae</taxon>
        <taxon>rosids</taxon>
        <taxon>malvids</taxon>
        <taxon>Malvales</taxon>
        <taxon>Malvaceae</taxon>
        <taxon>Malvoideae</taxon>
        <taxon>Hibiscus</taxon>
    </lineage>
</organism>
<protein>
    <recommendedName>
        <fullName evidence="6">Pectin acetylesterase</fullName>
        <ecNumber evidence="6">3.1.1.-</ecNumber>
    </recommendedName>
</protein>
<dbReference type="GO" id="GO:0071555">
    <property type="term" value="P:cell wall organization"/>
    <property type="evidence" value="ECO:0007669"/>
    <property type="project" value="UniProtKB-KW"/>
</dbReference>
<reference evidence="7" key="1">
    <citation type="submission" date="2023-05" db="EMBL/GenBank/DDBJ databases">
        <title>Genome and transcriptome analyses reveal genes involved in the formation of fine ridges on petal epidermal cells in Hibiscus trionum.</title>
        <authorList>
            <person name="Koshimizu S."/>
            <person name="Masuda S."/>
            <person name="Ishii T."/>
            <person name="Shirasu K."/>
            <person name="Hoshino A."/>
            <person name="Arita M."/>
        </authorList>
    </citation>
    <scope>NUCLEOTIDE SEQUENCE</scope>
    <source>
        <strain evidence="7">Hamamatsu line</strain>
    </source>
</reference>
<evidence type="ECO:0000256" key="3">
    <source>
        <dbReference type="ARBA" id="ARBA00005784"/>
    </source>
</evidence>
<evidence type="ECO:0000256" key="1">
    <source>
        <dbReference type="ARBA" id="ARBA00003534"/>
    </source>
</evidence>
<name>A0A9W7MUX7_HIBTR</name>
<dbReference type="Pfam" id="PF03283">
    <property type="entry name" value="PAE"/>
    <property type="match status" value="1"/>
</dbReference>
<evidence type="ECO:0000256" key="5">
    <source>
        <dbReference type="ARBA" id="ARBA00023316"/>
    </source>
</evidence>